<evidence type="ECO:0000313" key="3">
    <source>
        <dbReference type="Proteomes" id="UP000194432"/>
    </source>
</evidence>
<evidence type="ECO:0000313" key="2">
    <source>
        <dbReference type="EMBL" id="ART51835.1"/>
    </source>
</evidence>
<dbReference type="Pfam" id="PF20098">
    <property type="entry name" value="DUF6488"/>
    <property type="match status" value="1"/>
</dbReference>
<evidence type="ECO:0000256" key="1">
    <source>
        <dbReference type="SAM" id="SignalP"/>
    </source>
</evidence>
<keyword evidence="1" id="KW-0732">Signal</keyword>
<organism evidence="2 3">
    <name type="scientific">Acidovorax carolinensis</name>
    <dbReference type="NCBI Taxonomy" id="553814"/>
    <lineage>
        <taxon>Bacteria</taxon>
        <taxon>Pseudomonadati</taxon>
        <taxon>Pseudomonadota</taxon>
        <taxon>Betaproteobacteria</taxon>
        <taxon>Burkholderiales</taxon>
        <taxon>Comamonadaceae</taxon>
        <taxon>Acidovorax</taxon>
    </lineage>
</organism>
<gene>
    <name evidence="2" type="ORF">CBP34_09455</name>
</gene>
<dbReference type="Proteomes" id="UP000194432">
    <property type="component" value="Chromosome 1"/>
</dbReference>
<accession>A0A240U1V1</accession>
<dbReference type="EMBL" id="CP021361">
    <property type="protein sequence ID" value="ART51835.1"/>
    <property type="molecule type" value="Genomic_DNA"/>
</dbReference>
<feature type="chain" id="PRO_5013009322" evidence="1">
    <location>
        <begin position="23"/>
        <end position="116"/>
    </location>
</feature>
<proteinExistence type="predicted"/>
<dbReference type="AlphaFoldDB" id="A0A240U1V1"/>
<protein>
    <submittedName>
        <fullName evidence="2">Uncharacterized protein</fullName>
    </submittedName>
</protein>
<dbReference type="KEGG" id="acin:CBP34_09455"/>
<name>A0A240U1V1_9BURK</name>
<feature type="signal peptide" evidence="1">
    <location>
        <begin position="1"/>
        <end position="22"/>
    </location>
</feature>
<reference evidence="2 3" key="1">
    <citation type="submission" date="2017-05" db="EMBL/GenBank/DDBJ databases">
        <title>Polyphasic characterization of four soil-derived phenanthrene-degrading Acidovorax strains and proposal of Acidovorax phenanthrenivorans sp. nov.</title>
        <authorList>
            <person name="Singleton D.R."/>
            <person name="Lee J."/>
            <person name="Dickey A.N."/>
            <person name="Stroud A."/>
            <person name="Scholl E.H."/>
            <person name="Wright F.A."/>
            <person name="Aitken M.D."/>
        </authorList>
    </citation>
    <scope>NUCLEOTIDE SEQUENCE [LARGE SCALE GENOMIC DNA]</scope>
    <source>
        <strain evidence="2">NA3</strain>
    </source>
</reference>
<sequence length="116" mass="12171">MKKFAIAAVSLLALAAAGSVSAAEGSSCHFHGNTPASEKVVVDCASQRKAALVSSGKLEKSWEAAQVDKTEQIDGKKGKEWKVSFKNASVTDAAKNTLYVFMSLPGNYIASNFSGK</sequence>
<dbReference type="RefSeq" id="WP_094097871.1">
    <property type="nucleotide sequence ID" value="NZ_CP021361.1"/>
</dbReference>
<dbReference type="InterPro" id="IPR045503">
    <property type="entry name" value="DUF6488"/>
</dbReference>
<keyword evidence="3" id="KW-1185">Reference proteome</keyword>